<proteinExistence type="predicted"/>
<evidence type="ECO:0000313" key="2">
    <source>
        <dbReference type="EMBL" id="OHV24470.1"/>
    </source>
</evidence>
<comment type="caution">
    <text evidence="2">The sequence shown here is derived from an EMBL/GenBank/DDBJ whole genome shotgun (WGS) entry which is preliminary data.</text>
</comment>
<accession>A0A1S1PS36</accession>
<dbReference type="Gene3D" id="1.10.10.10">
    <property type="entry name" value="Winged helix-like DNA-binding domain superfamily/Winged helix DNA-binding domain"/>
    <property type="match status" value="1"/>
</dbReference>
<dbReference type="PRINTS" id="PR00598">
    <property type="entry name" value="HTHMARR"/>
</dbReference>
<dbReference type="AlphaFoldDB" id="A0A1S1PS36"/>
<dbReference type="PROSITE" id="PS50995">
    <property type="entry name" value="HTH_MARR_2"/>
    <property type="match status" value="1"/>
</dbReference>
<gene>
    <name evidence="2" type="ORF">BBK14_06025</name>
</gene>
<dbReference type="InterPro" id="IPR039422">
    <property type="entry name" value="MarR/SlyA-like"/>
</dbReference>
<dbReference type="InterPro" id="IPR036388">
    <property type="entry name" value="WH-like_DNA-bd_sf"/>
</dbReference>
<evidence type="ECO:0000259" key="1">
    <source>
        <dbReference type="PROSITE" id="PS50995"/>
    </source>
</evidence>
<dbReference type="EMBL" id="MAXA01000235">
    <property type="protein sequence ID" value="OHV24470.1"/>
    <property type="molecule type" value="Genomic_DNA"/>
</dbReference>
<reference evidence="3" key="1">
    <citation type="submission" date="2016-07" db="EMBL/GenBank/DDBJ databases">
        <title>Frankia sp. NRRL B-16219 Genome sequencing.</title>
        <authorList>
            <person name="Ghodhbane-Gtari F."/>
            <person name="Swanson E."/>
            <person name="Gueddou A."/>
            <person name="Louati M."/>
            <person name="Nouioui I."/>
            <person name="Hezbri K."/>
            <person name="Abebe-Akele F."/>
            <person name="Simpson S."/>
            <person name="Morris K."/>
            <person name="Thomas K."/>
            <person name="Gtari M."/>
            <person name="Tisa L.S."/>
        </authorList>
    </citation>
    <scope>NUCLEOTIDE SEQUENCE [LARGE SCALE GENOMIC DNA]</scope>
    <source>
        <strain evidence="3">NRRL B-16219</strain>
    </source>
</reference>
<dbReference type="GO" id="GO:0003700">
    <property type="term" value="F:DNA-binding transcription factor activity"/>
    <property type="evidence" value="ECO:0007669"/>
    <property type="project" value="InterPro"/>
</dbReference>
<sequence>MTSQLTVWMNRQLAAEAGISLADYDVLVRLTDTPEGRLRVTKLARELSWEQSRLSHHVARMQRRGLVAREECADDGRGALVVLTERGRAMIEQAAPAHVAFVREHVFDMLTEAQVDALDAIATSVLTRLAADDHPSSA</sequence>
<dbReference type="PANTHER" id="PTHR33164">
    <property type="entry name" value="TRANSCRIPTIONAL REGULATOR, MARR FAMILY"/>
    <property type="match status" value="1"/>
</dbReference>
<organism evidence="2 3">
    <name type="scientific">Parafrankia soli</name>
    <dbReference type="NCBI Taxonomy" id="2599596"/>
    <lineage>
        <taxon>Bacteria</taxon>
        <taxon>Bacillati</taxon>
        <taxon>Actinomycetota</taxon>
        <taxon>Actinomycetes</taxon>
        <taxon>Frankiales</taxon>
        <taxon>Frankiaceae</taxon>
        <taxon>Parafrankia</taxon>
    </lineage>
</organism>
<dbReference type="InterPro" id="IPR036390">
    <property type="entry name" value="WH_DNA-bd_sf"/>
</dbReference>
<keyword evidence="3" id="KW-1185">Reference proteome</keyword>
<dbReference type="Proteomes" id="UP000179769">
    <property type="component" value="Unassembled WGS sequence"/>
</dbReference>
<dbReference type="SUPFAM" id="SSF46785">
    <property type="entry name" value="Winged helix' DNA-binding domain"/>
    <property type="match status" value="1"/>
</dbReference>
<feature type="domain" description="HTH marR-type" evidence="1">
    <location>
        <begin position="1"/>
        <end position="127"/>
    </location>
</feature>
<protein>
    <submittedName>
        <fullName evidence="2">MarR family transcriptional regulator</fullName>
    </submittedName>
</protein>
<name>A0A1S1PS36_9ACTN</name>
<dbReference type="PANTHER" id="PTHR33164:SF99">
    <property type="entry name" value="MARR FAMILY REGULATORY PROTEIN"/>
    <property type="match status" value="1"/>
</dbReference>
<dbReference type="SMART" id="SM00347">
    <property type="entry name" value="HTH_MARR"/>
    <property type="match status" value="1"/>
</dbReference>
<dbReference type="InterPro" id="IPR000835">
    <property type="entry name" value="HTH_MarR-typ"/>
</dbReference>
<dbReference type="Pfam" id="PF12802">
    <property type="entry name" value="MarR_2"/>
    <property type="match status" value="1"/>
</dbReference>
<dbReference type="OrthoDB" id="3254910at2"/>
<dbReference type="GO" id="GO:0006950">
    <property type="term" value="P:response to stress"/>
    <property type="evidence" value="ECO:0007669"/>
    <property type="project" value="TreeGrafter"/>
</dbReference>
<evidence type="ECO:0000313" key="3">
    <source>
        <dbReference type="Proteomes" id="UP000179769"/>
    </source>
</evidence>